<evidence type="ECO:0000256" key="1">
    <source>
        <dbReference type="ARBA" id="ARBA00023015"/>
    </source>
</evidence>
<dbReference type="InterPro" id="IPR019887">
    <property type="entry name" value="Tscrpt_reg_AsnC/Lrp_C"/>
</dbReference>
<dbReference type="PRINTS" id="PR00033">
    <property type="entry name" value="HTHASNC"/>
</dbReference>
<dbReference type="InterPro" id="IPR019888">
    <property type="entry name" value="Tscrpt_reg_AsnC-like"/>
</dbReference>
<dbReference type="InterPro" id="IPR000485">
    <property type="entry name" value="AsnC-type_HTH_dom"/>
</dbReference>
<gene>
    <name evidence="5" type="ORF">RGQ13_03525</name>
</gene>
<proteinExistence type="predicted"/>
<dbReference type="Pfam" id="PF13412">
    <property type="entry name" value="HTH_24"/>
    <property type="match status" value="1"/>
</dbReference>
<accession>A0ABY9TZD9</accession>
<evidence type="ECO:0000256" key="3">
    <source>
        <dbReference type="ARBA" id="ARBA00023163"/>
    </source>
</evidence>
<dbReference type="SUPFAM" id="SSF46785">
    <property type="entry name" value="Winged helix' DNA-binding domain"/>
    <property type="match status" value="1"/>
</dbReference>
<dbReference type="InterPro" id="IPR036390">
    <property type="entry name" value="WH_DNA-bd_sf"/>
</dbReference>
<name>A0ABY9TZD9_9GAMM</name>
<dbReference type="EMBL" id="CP134145">
    <property type="protein sequence ID" value="WNC74265.1"/>
    <property type="molecule type" value="Genomic_DNA"/>
</dbReference>
<dbReference type="CDD" id="cd00090">
    <property type="entry name" value="HTH_ARSR"/>
    <property type="match status" value="1"/>
</dbReference>
<dbReference type="InterPro" id="IPR011008">
    <property type="entry name" value="Dimeric_a/b-barrel"/>
</dbReference>
<dbReference type="Gene3D" id="1.10.10.10">
    <property type="entry name" value="Winged helix-like DNA-binding domain superfamily/Winged helix DNA-binding domain"/>
    <property type="match status" value="1"/>
</dbReference>
<sequence length="154" mass="17430">MLDKKDKMIVEKLQRNGRISMSELAQEVSLSDTPCLRRVKKLEQGGVIEGYQAILNRQAFNLNVLVYAFVRLSANSDNLANQFEQTVAGLEQVLECSVVTGAYDYLLKIIAEDLEDYESFVKKSLGRMDYIATIESTVVLKQTFSRNTLPIKPF</sequence>
<dbReference type="Pfam" id="PF01037">
    <property type="entry name" value="AsnC_trans_reg"/>
    <property type="match status" value="1"/>
</dbReference>
<dbReference type="InterPro" id="IPR011991">
    <property type="entry name" value="ArsR-like_HTH"/>
</dbReference>
<dbReference type="SMART" id="SM00344">
    <property type="entry name" value="HTH_ASNC"/>
    <property type="match status" value="1"/>
</dbReference>
<keyword evidence="1" id="KW-0805">Transcription regulation</keyword>
<keyword evidence="3" id="KW-0804">Transcription</keyword>
<reference evidence="6" key="1">
    <citation type="submission" date="2023-09" db="EMBL/GenBank/DDBJ databases">
        <authorList>
            <person name="Li S."/>
            <person name="Li X."/>
            <person name="Zhang C."/>
            <person name="Zhao Z."/>
        </authorList>
    </citation>
    <scope>NUCLEOTIDE SEQUENCE [LARGE SCALE GENOMIC DNA]</scope>
    <source>
        <strain evidence="6">SQ149</strain>
    </source>
</reference>
<dbReference type="PANTHER" id="PTHR30154">
    <property type="entry name" value="LEUCINE-RESPONSIVE REGULATORY PROTEIN"/>
    <property type="match status" value="1"/>
</dbReference>
<evidence type="ECO:0000313" key="5">
    <source>
        <dbReference type="EMBL" id="WNC74265.1"/>
    </source>
</evidence>
<dbReference type="Gene3D" id="3.30.70.920">
    <property type="match status" value="1"/>
</dbReference>
<dbReference type="SUPFAM" id="SSF54909">
    <property type="entry name" value="Dimeric alpha+beta barrel"/>
    <property type="match status" value="1"/>
</dbReference>
<dbReference type="PANTHER" id="PTHR30154:SF34">
    <property type="entry name" value="TRANSCRIPTIONAL REGULATOR AZLB"/>
    <property type="match status" value="1"/>
</dbReference>
<organism evidence="5 6">
    <name type="scientific">Thalassotalea psychrophila</name>
    <dbReference type="NCBI Taxonomy" id="3065647"/>
    <lineage>
        <taxon>Bacteria</taxon>
        <taxon>Pseudomonadati</taxon>
        <taxon>Pseudomonadota</taxon>
        <taxon>Gammaproteobacteria</taxon>
        <taxon>Alteromonadales</taxon>
        <taxon>Colwelliaceae</taxon>
        <taxon>Thalassotalea</taxon>
    </lineage>
</organism>
<keyword evidence="6" id="KW-1185">Reference proteome</keyword>
<evidence type="ECO:0000259" key="4">
    <source>
        <dbReference type="PROSITE" id="PS50956"/>
    </source>
</evidence>
<feature type="domain" description="HTH asnC-type" evidence="4">
    <location>
        <begin position="2"/>
        <end position="63"/>
    </location>
</feature>
<dbReference type="Proteomes" id="UP001258994">
    <property type="component" value="Chromosome"/>
</dbReference>
<evidence type="ECO:0000313" key="6">
    <source>
        <dbReference type="Proteomes" id="UP001258994"/>
    </source>
</evidence>
<dbReference type="RefSeq" id="WP_348393373.1">
    <property type="nucleotide sequence ID" value="NZ_CP134145.1"/>
</dbReference>
<evidence type="ECO:0000256" key="2">
    <source>
        <dbReference type="ARBA" id="ARBA00023125"/>
    </source>
</evidence>
<dbReference type="InterPro" id="IPR036388">
    <property type="entry name" value="WH-like_DNA-bd_sf"/>
</dbReference>
<dbReference type="PROSITE" id="PS50956">
    <property type="entry name" value="HTH_ASNC_2"/>
    <property type="match status" value="1"/>
</dbReference>
<keyword evidence="2" id="KW-0238">DNA-binding</keyword>
<protein>
    <submittedName>
        <fullName evidence="5">Lrp/AsnC family transcriptional regulator</fullName>
    </submittedName>
</protein>